<dbReference type="AlphaFoldDB" id="A0A8J9VSA2"/>
<evidence type="ECO:0000256" key="1">
    <source>
        <dbReference type="SAM" id="SignalP"/>
    </source>
</evidence>
<feature type="chain" id="PRO_5035426639" description="Secreted protein" evidence="1">
    <location>
        <begin position="26"/>
        <end position="93"/>
    </location>
</feature>
<keyword evidence="1" id="KW-0732">Signal</keyword>
<evidence type="ECO:0000313" key="2">
    <source>
        <dbReference type="EMBL" id="CAH0729388.1"/>
    </source>
</evidence>
<reference evidence="2" key="1">
    <citation type="submission" date="2021-12" db="EMBL/GenBank/DDBJ databases">
        <authorList>
            <person name="Martin H S."/>
        </authorList>
    </citation>
    <scope>NUCLEOTIDE SEQUENCE</scope>
</reference>
<protein>
    <recommendedName>
        <fullName evidence="4">Secreted protein</fullName>
    </recommendedName>
</protein>
<organism evidence="2 3">
    <name type="scientific">Brenthis ino</name>
    <name type="common">lesser marbled fritillary</name>
    <dbReference type="NCBI Taxonomy" id="405034"/>
    <lineage>
        <taxon>Eukaryota</taxon>
        <taxon>Metazoa</taxon>
        <taxon>Ecdysozoa</taxon>
        <taxon>Arthropoda</taxon>
        <taxon>Hexapoda</taxon>
        <taxon>Insecta</taxon>
        <taxon>Pterygota</taxon>
        <taxon>Neoptera</taxon>
        <taxon>Endopterygota</taxon>
        <taxon>Lepidoptera</taxon>
        <taxon>Glossata</taxon>
        <taxon>Ditrysia</taxon>
        <taxon>Papilionoidea</taxon>
        <taxon>Nymphalidae</taxon>
        <taxon>Heliconiinae</taxon>
        <taxon>Argynnini</taxon>
        <taxon>Brenthis</taxon>
    </lineage>
</organism>
<feature type="non-terminal residue" evidence="2">
    <location>
        <position position="93"/>
    </location>
</feature>
<evidence type="ECO:0008006" key="4">
    <source>
        <dbReference type="Google" id="ProtNLM"/>
    </source>
</evidence>
<name>A0A8J9VSA2_9NEOP</name>
<dbReference type="EMBL" id="OV170228">
    <property type="protein sequence ID" value="CAH0729388.1"/>
    <property type="molecule type" value="Genomic_DNA"/>
</dbReference>
<gene>
    <name evidence="2" type="ORF">BINO364_LOCUS14478</name>
</gene>
<evidence type="ECO:0000313" key="3">
    <source>
        <dbReference type="Proteomes" id="UP000838878"/>
    </source>
</evidence>
<accession>A0A8J9VSA2</accession>
<sequence length="93" mass="10117">MTRRAANMFVCIRLDLFDWVTHTSAALPRRGCIVVGAHHYTRSATTARQMVAHTHAAKGKATLCKQIAGVSAVPLGYKAGVCHMIVCCRHDPT</sequence>
<keyword evidence="3" id="KW-1185">Reference proteome</keyword>
<dbReference type="OrthoDB" id="7461446at2759"/>
<dbReference type="Proteomes" id="UP000838878">
    <property type="component" value="Chromosome 8"/>
</dbReference>
<feature type="signal peptide" evidence="1">
    <location>
        <begin position="1"/>
        <end position="25"/>
    </location>
</feature>
<proteinExistence type="predicted"/>